<dbReference type="Gramene" id="BGIOSGA024449-TA">
    <property type="protein sequence ID" value="BGIOSGA024449-PA"/>
    <property type="gene ID" value="BGIOSGA024449"/>
</dbReference>
<dbReference type="HOGENOM" id="CLU_2053561_0_0_1"/>
<dbReference type="AlphaFoldDB" id="A2YKE4"/>
<dbReference type="EMBL" id="CM000132">
    <property type="protein sequence ID" value="EAZ03555.1"/>
    <property type="molecule type" value="Genomic_DNA"/>
</dbReference>
<accession>A2YKE4</accession>
<organism evidence="2 3">
    <name type="scientific">Oryza sativa subsp. indica</name>
    <name type="common">Rice</name>
    <dbReference type="NCBI Taxonomy" id="39946"/>
    <lineage>
        <taxon>Eukaryota</taxon>
        <taxon>Viridiplantae</taxon>
        <taxon>Streptophyta</taxon>
        <taxon>Embryophyta</taxon>
        <taxon>Tracheophyta</taxon>
        <taxon>Spermatophyta</taxon>
        <taxon>Magnoliopsida</taxon>
        <taxon>Liliopsida</taxon>
        <taxon>Poales</taxon>
        <taxon>Poaceae</taxon>
        <taxon>BOP clade</taxon>
        <taxon>Oryzoideae</taxon>
        <taxon>Oryzeae</taxon>
        <taxon>Oryzinae</taxon>
        <taxon>Oryza</taxon>
        <taxon>Oryza sativa</taxon>
    </lineage>
</organism>
<reference evidence="2 3" key="1">
    <citation type="journal article" date="2005" name="PLoS Biol.">
        <title>The genomes of Oryza sativa: a history of duplications.</title>
        <authorList>
            <person name="Yu J."/>
            <person name="Wang J."/>
            <person name="Lin W."/>
            <person name="Li S."/>
            <person name="Li H."/>
            <person name="Zhou J."/>
            <person name="Ni P."/>
            <person name="Dong W."/>
            <person name="Hu S."/>
            <person name="Zeng C."/>
            <person name="Zhang J."/>
            <person name="Zhang Y."/>
            <person name="Li R."/>
            <person name="Xu Z."/>
            <person name="Li S."/>
            <person name="Li X."/>
            <person name="Zheng H."/>
            <person name="Cong L."/>
            <person name="Lin L."/>
            <person name="Yin J."/>
            <person name="Geng J."/>
            <person name="Li G."/>
            <person name="Shi J."/>
            <person name="Liu J."/>
            <person name="Lv H."/>
            <person name="Li J."/>
            <person name="Wang J."/>
            <person name="Deng Y."/>
            <person name="Ran L."/>
            <person name="Shi X."/>
            <person name="Wang X."/>
            <person name="Wu Q."/>
            <person name="Li C."/>
            <person name="Ren X."/>
            <person name="Wang J."/>
            <person name="Wang X."/>
            <person name="Li D."/>
            <person name="Liu D."/>
            <person name="Zhang X."/>
            <person name="Ji Z."/>
            <person name="Zhao W."/>
            <person name="Sun Y."/>
            <person name="Zhang Z."/>
            <person name="Bao J."/>
            <person name="Han Y."/>
            <person name="Dong L."/>
            <person name="Ji J."/>
            <person name="Chen P."/>
            <person name="Wu S."/>
            <person name="Liu J."/>
            <person name="Xiao Y."/>
            <person name="Bu D."/>
            <person name="Tan J."/>
            <person name="Yang L."/>
            <person name="Ye C."/>
            <person name="Zhang J."/>
            <person name="Xu J."/>
            <person name="Zhou Y."/>
            <person name="Yu Y."/>
            <person name="Zhang B."/>
            <person name="Zhuang S."/>
            <person name="Wei H."/>
            <person name="Liu B."/>
            <person name="Lei M."/>
            <person name="Yu H."/>
            <person name="Li Y."/>
            <person name="Xu H."/>
            <person name="Wei S."/>
            <person name="He X."/>
            <person name="Fang L."/>
            <person name="Zhang Z."/>
            <person name="Zhang Y."/>
            <person name="Huang X."/>
            <person name="Su Z."/>
            <person name="Tong W."/>
            <person name="Li J."/>
            <person name="Tong Z."/>
            <person name="Li S."/>
            <person name="Ye J."/>
            <person name="Wang L."/>
            <person name="Fang L."/>
            <person name="Lei T."/>
            <person name="Chen C."/>
            <person name="Chen H."/>
            <person name="Xu Z."/>
            <person name="Li H."/>
            <person name="Huang H."/>
            <person name="Zhang F."/>
            <person name="Xu H."/>
            <person name="Li N."/>
            <person name="Zhao C."/>
            <person name="Li S."/>
            <person name="Dong L."/>
            <person name="Huang Y."/>
            <person name="Li L."/>
            <person name="Xi Y."/>
            <person name="Qi Q."/>
            <person name="Li W."/>
            <person name="Zhang B."/>
            <person name="Hu W."/>
            <person name="Zhang Y."/>
            <person name="Tian X."/>
            <person name="Jiao Y."/>
            <person name="Liang X."/>
            <person name="Jin J."/>
            <person name="Gao L."/>
            <person name="Zheng W."/>
            <person name="Hao B."/>
            <person name="Liu S."/>
            <person name="Wang W."/>
            <person name="Yuan L."/>
            <person name="Cao M."/>
            <person name="McDermott J."/>
            <person name="Samudrala R."/>
            <person name="Wang J."/>
            <person name="Wong G.K."/>
            <person name="Yang H."/>
        </authorList>
    </citation>
    <scope>NUCLEOTIDE SEQUENCE [LARGE SCALE GENOMIC DNA]</scope>
    <source>
        <strain evidence="3">cv. 93-11</strain>
    </source>
</reference>
<feature type="region of interest" description="Disordered" evidence="1">
    <location>
        <begin position="56"/>
        <end position="120"/>
    </location>
</feature>
<dbReference type="Proteomes" id="UP000007015">
    <property type="component" value="Chromosome 7"/>
</dbReference>
<evidence type="ECO:0000313" key="3">
    <source>
        <dbReference type="Proteomes" id="UP000007015"/>
    </source>
</evidence>
<feature type="compositionally biased region" description="Basic residues" evidence="1">
    <location>
        <begin position="96"/>
        <end position="105"/>
    </location>
</feature>
<proteinExistence type="predicted"/>
<evidence type="ECO:0000313" key="2">
    <source>
        <dbReference type="EMBL" id="EAZ03555.1"/>
    </source>
</evidence>
<name>A2YKE4_ORYSI</name>
<feature type="region of interest" description="Disordered" evidence="1">
    <location>
        <begin position="1"/>
        <end position="35"/>
    </location>
</feature>
<keyword evidence="3" id="KW-1185">Reference proteome</keyword>
<sequence length="120" mass="12410">MELALEGLAAGVQEERDSVDGEVGQGDNGKVSLPDLASATRSGLLGVRHAHEPPLPYPALSHLDPASPVREGDPQAADGGVRLRGGSDADVEVAGRGRKGVIARRRREEGGGDGRKWGAN</sequence>
<gene>
    <name evidence="2" type="ORF">OsI_25691</name>
</gene>
<feature type="compositionally biased region" description="Basic and acidic residues" evidence="1">
    <location>
        <begin position="106"/>
        <end position="120"/>
    </location>
</feature>
<evidence type="ECO:0000256" key="1">
    <source>
        <dbReference type="SAM" id="MobiDB-lite"/>
    </source>
</evidence>
<protein>
    <submittedName>
        <fullName evidence="2">Uncharacterized protein</fullName>
    </submittedName>
</protein>